<dbReference type="InterPro" id="IPR011010">
    <property type="entry name" value="DNA_brk_join_enz"/>
</dbReference>
<gene>
    <name evidence="1" type="ORF">ACIA8P_00245</name>
</gene>
<dbReference type="Proteomes" id="UP001612415">
    <property type="component" value="Unassembled WGS sequence"/>
</dbReference>
<comment type="caution">
    <text evidence="1">The sequence shown here is derived from an EMBL/GenBank/DDBJ whole genome shotgun (WGS) entry which is preliminary data.</text>
</comment>
<evidence type="ECO:0000313" key="1">
    <source>
        <dbReference type="EMBL" id="MFI5673089.1"/>
    </source>
</evidence>
<dbReference type="EMBL" id="JBITDC010000001">
    <property type="protein sequence ID" value="MFI5673089.1"/>
    <property type="molecule type" value="Genomic_DNA"/>
</dbReference>
<keyword evidence="2" id="KW-1185">Reference proteome</keyword>
<dbReference type="RefSeq" id="WP_398654158.1">
    <property type="nucleotide sequence ID" value="NZ_JBITDC010000001.1"/>
</dbReference>
<name>A0ABW7XSP0_STRCE</name>
<accession>A0ABW7XSP0</accession>
<reference evidence="1 2" key="1">
    <citation type="submission" date="2024-10" db="EMBL/GenBank/DDBJ databases">
        <title>The Natural Products Discovery Center: Release of the First 8490 Sequenced Strains for Exploring Actinobacteria Biosynthetic Diversity.</title>
        <authorList>
            <person name="Kalkreuter E."/>
            <person name="Kautsar S.A."/>
            <person name="Yang D."/>
            <person name="Bader C.D."/>
            <person name="Teijaro C.N."/>
            <person name="Fluegel L."/>
            <person name="Davis C.M."/>
            <person name="Simpson J.R."/>
            <person name="Lauterbach L."/>
            <person name="Steele A.D."/>
            <person name="Gui C."/>
            <person name="Meng S."/>
            <person name="Li G."/>
            <person name="Viehrig K."/>
            <person name="Ye F."/>
            <person name="Su P."/>
            <person name="Kiefer A.F."/>
            <person name="Nichols A."/>
            <person name="Cepeda A.J."/>
            <person name="Yan W."/>
            <person name="Fan B."/>
            <person name="Jiang Y."/>
            <person name="Adhikari A."/>
            <person name="Zheng C.-J."/>
            <person name="Schuster L."/>
            <person name="Cowan T.M."/>
            <person name="Smanski M.J."/>
            <person name="Chevrette M.G."/>
            <person name="De Carvalho L.P.S."/>
            <person name="Shen B."/>
        </authorList>
    </citation>
    <scope>NUCLEOTIDE SEQUENCE [LARGE SCALE GENOMIC DNA]</scope>
    <source>
        <strain evidence="1 2">NPDC051599</strain>
    </source>
</reference>
<proteinExistence type="predicted"/>
<sequence>MDQLFTGWRESLGGARKFLPAARDYMVASLWRRVGTRMTETLKLDIRDWRPDLGDFGKLYVRHGKGSRGRGPKGRLVLAINSTDTLMDWWLGDVRRQFGDDYANPDAPMFPASVAIP</sequence>
<evidence type="ECO:0008006" key="3">
    <source>
        <dbReference type="Google" id="ProtNLM"/>
    </source>
</evidence>
<evidence type="ECO:0000313" key="2">
    <source>
        <dbReference type="Proteomes" id="UP001612415"/>
    </source>
</evidence>
<protein>
    <recommendedName>
        <fullName evidence="3">Tyr recombinase domain-containing protein</fullName>
    </recommendedName>
</protein>
<dbReference type="SUPFAM" id="SSF56349">
    <property type="entry name" value="DNA breaking-rejoining enzymes"/>
    <property type="match status" value="1"/>
</dbReference>
<organism evidence="1 2">
    <name type="scientific">Streptomyces cellulosae</name>
    <dbReference type="NCBI Taxonomy" id="1968"/>
    <lineage>
        <taxon>Bacteria</taxon>
        <taxon>Bacillati</taxon>
        <taxon>Actinomycetota</taxon>
        <taxon>Actinomycetes</taxon>
        <taxon>Kitasatosporales</taxon>
        <taxon>Streptomycetaceae</taxon>
        <taxon>Streptomyces</taxon>
    </lineage>
</organism>